<comment type="subcellular location">
    <subcellularLocation>
        <location evidence="1">Cell membrane</location>
        <topology evidence="1">Multi-pass membrane protein</topology>
    </subcellularLocation>
</comment>
<dbReference type="InterPro" id="IPR050189">
    <property type="entry name" value="MFS_Efflux_Transporters"/>
</dbReference>
<organism evidence="9 10">
    <name type="scientific">Bacillus thuringiensis</name>
    <dbReference type="NCBI Taxonomy" id="1428"/>
    <lineage>
        <taxon>Bacteria</taxon>
        <taxon>Bacillati</taxon>
        <taxon>Bacillota</taxon>
        <taxon>Bacilli</taxon>
        <taxon>Bacillales</taxon>
        <taxon>Bacillaceae</taxon>
        <taxon>Bacillus</taxon>
        <taxon>Bacillus cereus group</taxon>
    </lineage>
</organism>
<comment type="caution">
    <text evidence="9">The sequence shown here is derived from an EMBL/GenBank/DDBJ whole genome shotgun (WGS) entry which is preliminary data.</text>
</comment>
<name>A0A4R4B3J0_BACTU</name>
<sequence>MSLKELESHSKDVGTFPLLTVMALILGIFLAGSEELVVSPLLPDLSLSFNSNIEVVALSVSIYGISIIFGAALLTPIGDRFSRRINMLIGIIIFILGTTLCIFAPSLIIFFIGRALCGLASGAFIPTAYAFVADQIPYKHRSKVMGLIVSSWSLSLILGVPMGSFVGQWLNWRWTFAIFSFLGIFVLALIVMDIFRHLEWRKSPSTNFKQKDSLIHSYYNAFTSPKVPVLIVITFCNMIGFYGMYTYLGSYLRSVFPSGTSVAGSLIIIYGLGFATSCISGKYADKIGKEISLTGTMTLLTVIVGILPYTTNFIIPLIFFLFIWGMMQSLTVTLLSTILSECSSTYRGRILAIYSLATNLAVTLGSALMGPIYSNYGYSKVSLICAVLTFIGLLLSIFIYKYKPKNA</sequence>
<evidence type="ECO:0000256" key="5">
    <source>
        <dbReference type="ARBA" id="ARBA00022989"/>
    </source>
</evidence>
<feature type="transmembrane region" description="Helical" evidence="7">
    <location>
        <begin position="227"/>
        <end position="248"/>
    </location>
</feature>
<dbReference type="InterPro" id="IPR011701">
    <property type="entry name" value="MFS"/>
</dbReference>
<dbReference type="CDD" id="cd17324">
    <property type="entry name" value="MFS_NepI_like"/>
    <property type="match status" value="1"/>
</dbReference>
<dbReference type="AlphaFoldDB" id="A0A4R4B3J0"/>
<feature type="transmembrane region" description="Helical" evidence="7">
    <location>
        <begin position="144"/>
        <end position="166"/>
    </location>
</feature>
<feature type="transmembrane region" description="Helical" evidence="7">
    <location>
        <begin position="291"/>
        <end position="311"/>
    </location>
</feature>
<keyword evidence="5 7" id="KW-1133">Transmembrane helix</keyword>
<accession>A0A4R4B3J0</accession>
<feature type="transmembrane region" description="Helical" evidence="7">
    <location>
        <begin position="53"/>
        <end position="75"/>
    </location>
</feature>
<protein>
    <submittedName>
        <fullName evidence="9">Multidrug resistance protein</fullName>
    </submittedName>
</protein>
<dbReference type="EMBL" id="SMDG01000023">
    <property type="protein sequence ID" value="TCW47719.1"/>
    <property type="molecule type" value="Genomic_DNA"/>
</dbReference>
<reference evidence="9 10" key="1">
    <citation type="submission" date="2019-03" db="EMBL/GenBank/DDBJ databases">
        <title>Above-ground endophytic microbial communities from plants in different locations in the United States.</title>
        <authorList>
            <person name="Frank C."/>
        </authorList>
    </citation>
    <scope>NUCLEOTIDE SEQUENCE [LARGE SCALE GENOMIC DNA]</scope>
    <source>
        <strain evidence="9 10">LP_2_YM</strain>
    </source>
</reference>
<evidence type="ECO:0000313" key="9">
    <source>
        <dbReference type="EMBL" id="TCW47719.1"/>
    </source>
</evidence>
<evidence type="ECO:0000259" key="8">
    <source>
        <dbReference type="PROSITE" id="PS50850"/>
    </source>
</evidence>
<feature type="transmembrane region" description="Helical" evidence="7">
    <location>
        <begin position="172"/>
        <end position="195"/>
    </location>
</feature>
<dbReference type="PROSITE" id="PS50850">
    <property type="entry name" value="MFS"/>
    <property type="match status" value="1"/>
</dbReference>
<feature type="transmembrane region" description="Helical" evidence="7">
    <location>
        <begin position="351"/>
        <end position="369"/>
    </location>
</feature>
<keyword evidence="6 7" id="KW-0472">Membrane</keyword>
<feature type="transmembrane region" description="Helical" evidence="7">
    <location>
        <begin position="87"/>
        <end position="105"/>
    </location>
</feature>
<gene>
    <name evidence="9" type="ORF">EC910_12334</name>
</gene>
<evidence type="ECO:0000256" key="3">
    <source>
        <dbReference type="ARBA" id="ARBA00022475"/>
    </source>
</evidence>
<keyword evidence="4 7" id="KW-0812">Transmembrane</keyword>
<feature type="domain" description="Major facilitator superfamily (MFS) profile" evidence="8">
    <location>
        <begin position="20"/>
        <end position="404"/>
    </location>
</feature>
<feature type="transmembrane region" description="Helical" evidence="7">
    <location>
        <begin position="381"/>
        <end position="400"/>
    </location>
</feature>
<evidence type="ECO:0000313" key="10">
    <source>
        <dbReference type="Proteomes" id="UP000295285"/>
    </source>
</evidence>
<feature type="transmembrane region" description="Helical" evidence="7">
    <location>
        <begin position="111"/>
        <end position="132"/>
    </location>
</feature>
<evidence type="ECO:0000256" key="2">
    <source>
        <dbReference type="ARBA" id="ARBA00022448"/>
    </source>
</evidence>
<evidence type="ECO:0000256" key="1">
    <source>
        <dbReference type="ARBA" id="ARBA00004651"/>
    </source>
</evidence>
<feature type="transmembrane region" description="Helical" evidence="7">
    <location>
        <begin position="260"/>
        <end position="279"/>
    </location>
</feature>
<dbReference type="PANTHER" id="PTHR43124">
    <property type="entry name" value="PURINE EFFLUX PUMP PBUE"/>
    <property type="match status" value="1"/>
</dbReference>
<feature type="transmembrane region" description="Helical" evidence="7">
    <location>
        <begin position="317"/>
        <end position="339"/>
    </location>
</feature>
<dbReference type="InterPro" id="IPR036259">
    <property type="entry name" value="MFS_trans_sf"/>
</dbReference>
<dbReference type="PANTHER" id="PTHR43124:SF3">
    <property type="entry name" value="CHLORAMPHENICOL EFFLUX PUMP RV0191"/>
    <property type="match status" value="1"/>
</dbReference>
<dbReference type="InterPro" id="IPR020846">
    <property type="entry name" value="MFS_dom"/>
</dbReference>
<dbReference type="Proteomes" id="UP000295285">
    <property type="component" value="Unassembled WGS sequence"/>
</dbReference>
<dbReference type="GO" id="GO:0005886">
    <property type="term" value="C:plasma membrane"/>
    <property type="evidence" value="ECO:0007669"/>
    <property type="project" value="UniProtKB-SubCell"/>
</dbReference>
<evidence type="ECO:0000256" key="4">
    <source>
        <dbReference type="ARBA" id="ARBA00022692"/>
    </source>
</evidence>
<keyword evidence="2" id="KW-0813">Transport</keyword>
<dbReference type="Pfam" id="PF07690">
    <property type="entry name" value="MFS_1"/>
    <property type="match status" value="1"/>
</dbReference>
<feature type="transmembrane region" description="Helical" evidence="7">
    <location>
        <begin position="12"/>
        <end position="33"/>
    </location>
</feature>
<dbReference type="Gene3D" id="1.20.1250.20">
    <property type="entry name" value="MFS general substrate transporter like domains"/>
    <property type="match status" value="1"/>
</dbReference>
<keyword evidence="3" id="KW-1003">Cell membrane</keyword>
<dbReference type="SUPFAM" id="SSF103473">
    <property type="entry name" value="MFS general substrate transporter"/>
    <property type="match status" value="1"/>
</dbReference>
<evidence type="ECO:0000256" key="7">
    <source>
        <dbReference type="SAM" id="Phobius"/>
    </source>
</evidence>
<dbReference type="GO" id="GO:0022857">
    <property type="term" value="F:transmembrane transporter activity"/>
    <property type="evidence" value="ECO:0007669"/>
    <property type="project" value="InterPro"/>
</dbReference>
<proteinExistence type="predicted"/>
<evidence type="ECO:0000256" key="6">
    <source>
        <dbReference type="ARBA" id="ARBA00023136"/>
    </source>
</evidence>